<dbReference type="AlphaFoldDB" id="A0A9I9D1L8"/>
<dbReference type="Gramene" id="MELO3C011672.2.1">
    <property type="protein sequence ID" value="MELO3C011672.2.1"/>
    <property type="gene ID" value="MELO3C011672.2"/>
</dbReference>
<accession>A0A9I9D1L8</accession>
<sequence>GESRRRWQRENRRGRWQGESRTNKRNVKDLVRVFGGWTTTANADGRMVNTTKVRDLMQLAISKGAETYLGL</sequence>
<evidence type="ECO:0000313" key="2">
    <source>
        <dbReference type="EnsemblPlants" id="MELO3C011672.2.1"/>
    </source>
</evidence>
<dbReference type="EnsemblPlants" id="MELO3C011672.2.1">
    <property type="protein sequence ID" value="MELO3C011672.2.1"/>
    <property type="gene ID" value="MELO3C011672.2"/>
</dbReference>
<proteinExistence type="predicted"/>
<feature type="region of interest" description="Disordered" evidence="1">
    <location>
        <begin position="1"/>
        <end position="22"/>
    </location>
</feature>
<name>A0A9I9D1L8_CUCME</name>
<evidence type="ECO:0000256" key="1">
    <source>
        <dbReference type="SAM" id="MobiDB-lite"/>
    </source>
</evidence>
<organism evidence="2">
    <name type="scientific">Cucumis melo</name>
    <name type="common">Muskmelon</name>
    <dbReference type="NCBI Taxonomy" id="3656"/>
    <lineage>
        <taxon>Eukaryota</taxon>
        <taxon>Viridiplantae</taxon>
        <taxon>Streptophyta</taxon>
        <taxon>Embryophyta</taxon>
        <taxon>Tracheophyta</taxon>
        <taxon>Spermatophyta</taxon>
        <taxon>Magnoliopsida</taxon>
        <taxon>eudicotyledons</taxon>
        <taxon>Gunneridae</taxon>
        <taxon>Pentapetalae</taxon>
        <taxon>rosids</taxon>
        <taxon>fabids</taxon>
        <taxon>Cucurbitales</taxon>
        <taxon>Cucurbitaceae</taxon>
        <taxon>Benincaseae</taxon>
        <taxon>Cucumis</taxon>
    </lineage>
</organism>
<protein>
    <submittedName>
        <fullName evidence="2">Uncharacterized protein</fullName>
    </submittedName>
</protein>
<reference evidence="2" key="1">
    <citation type="submission" date="2023-03" db="UniProtKB">
        <authorList>
            <consortium name="EnsemblPlants"/>
        </authorList>
    </citation>
    <scope>IDENTIFICATION</scope>
</reference>